<evidence type="ECO:0000256" key="1">
    <source>
        <dbReference type="SAM" id="MobiDB-lite"/>
    </source>
</evidence>
<dbReference type="InterPro" id="IPR029063">
    <property type="entry name" value="SAM-dependent_MTases_sf"/>
</dbReference>
<name>A4RVD7_OSTLU</name>
<keyword evidence="3" id="KW-1185">Reference proteome</keyword>
<dbReference type="AlphaFoldDB" id="A4RVD7"/>
<dbReference type="Gramene" id="ABO95412">
    <property type="protein sequence ID" value="ABO95412"/>
    <property type="gene ID" value="OSTLU_30939"/>
</dbReference>
<dbReference type="Gene3D" id="3.40.50.150">
    <property type="entry name" value="Vaccinia Virus protein VP39"/>
    <property type="match status" value="1"/>
</dbReference>
<dbReference type="OMA" id="WGQARES"/>
<sequence>MTVDVTLLAPVAALGVGYGAIRAALYSKLQFAVAEQLASRVPAEAVVIELGVDTKNLYYYPKSTKLVVCVAPDVNTELVNRIAIETSTPVLPRSAPIAGSGEGDLFWGQARESADAVVTTGCLAKMTTESVRTVARKAAQVLRPGGRFLFVEPANGERGQSLFDAIEATNAFETPIAFDESWATLPLFPHAIGVAIKKDRTSAADAKGEGKKISNLRSRRRNT</sequence>
<dbReference type="eggNOG" id="ENOG502S7MS">
    <property type="taxonomic scope" value="Eukaryota"/>
</dbReference>
<dbReference type="HOGENOM" id="CLU_063563_0_0_1"/>
<evidence type="ECO:0000313" key="3">
    <source>
        <dbReference type="Proteomes" id="UP000001568"/>
    </source>
</evidence>
<evidence type="ECO:0008006" key="4">
    <source>
        <dbReference type="Google" id="ProtNLM"/>
    </source>
</evidence>
<dbReference type="Proteomes" id="UP000001568">
    <property type="component" value="Chromosome 4"/>
</dbReference>
<reference evidence="2 3" key="1">
    <citation type="journal article" date="2007" name="Proc. Natl. Acad. Sci. U.S.A.">
        <title>The tiny eukaryote Ostreococcus provides genomic insights into the paradox of plankton speciation.</title>
        <authorList>
            <person name="Palenik B."/>
            <person name="Grimwood J."/>
            <person name="Aerts A."/>
            <person name="Rouze P."/>
            <person name="Salamov A."/>
            <person name="Putnam N."/>
            <person name="Dupont C."/>
            <person name="Jorgensen R."/>
            <person name="Derelle E."/>
            <person name="Rombauts S."/>
            <person name="Zhou K."/>
            <person name="Otillar R."/>
            <person name="Merchant S.S."/>
            <person name="Podell S."/>
            <person name="Gaasterland T."/>
            <person name="Napoli C."/>
            <person name="Gendler K."/>
            <person name="Manuell A."/>
            <person name="Tai V."/>
            <person name="Vallon O."/>
            <person name="Piganeau G."/>
            <person name="Jancek S."/>
            <person name="Heijde M."/>
            <person name="Jabbari K."/>
            <person name="Bowler C."/>
            <person name="Lohr M."/>
            <person name="Robbens S."/>
            <person name="Werner G."/>
            <person name="Dubchak I."/>
            <person name="Pazour G.J."/>
            <person name="Ren Q."/>
            <person name="Paulsen I."/>
            <person name="Delwiche C."/>
            <person name="Schmutz J."/>
            <person name="Rokhsar D."/>
            <person name="Van de Peer Y."/>
            <person name="Moreau H."/>
            <person name="Grigoriev I.V."/>
        </authorList>
    </citation>
    <scope>NUCLEOTIDE SEQUENCE [LARGE SCALE GENOMIC DNA]</scope>
    <source>
        <strain evidence="2 3">CCE9901</strain>
    </source>
</reference>
<feature type="region of interest" description="Disordered" evidence="1">
    <location>
        <begin position="203"/>
        <end position="223"/>
    </location>
</feature>
<proteinExistence type="predicted"/>
<dbReference type="RefSeq" id="XP_001417119.1">
    <property type="nucleotide sequence ID" value="XM_001417082.1"/>
</dbReference>
<dbReference type="SUPFAM" id="SSF53335">
    <property type="entry name" value="S-adenosyl-L-methionine-dependent methyltransferases"/>
    <property type="match status" value="1"/>
</dbReference>
<dbReference type="GeneID" id="5001194"/>
<accession>A4RVD7</accession>
<protein>
    <recommendedName>
        <fullName evidence="4">Methyltransferase type 11 domain-containing protein</fullName>
    </recommendedName>
</protein>
<organism evidence="2 3">
    <name type="scientific">Ostreococcus lucimarinus (strain CCE9901)</name>
    <dbReference type="NCBI Taxonomy" id="436017"/>
    <lineage>
        <taxon>Eukaryota</taxon>
        <taxon>Viridiplantae</taxon>
        <taxon>Chlorophyta</taxon>
        <taxon>Mamiellophyceae</taxon>
        <taxon>Mamiellales</taxon>
        <taxon>Bathycoccaceae</taxon>
        <taxon>Ostreococcus</taxon>
    </lineage>
</organism>
<dbReference type="KEGG" id="olu:OSTLU_30939"/>
<feature type="compositionally biased region" description="Basic and acidic residues" evidence="1">
    <location>
        <begin position="203"/>
        <end position="212"/>
    </location>
</feature>
<dbReference type="EMBL" id="CP000584">
    <property type="protein sequence ID" value="ABO95412.1"/>
    <property type="molecule type" value="Genomic_DNA"/>
</dbReference>
<evidence type="ECO:0000313" key="2">
    <source>
        <dbReference type="EMBL" id="ABO95412.1"/>
    </source>
</evidence>
<gene>
    <name evidence="2" type="ORF">OSTLU_30939</name>
</gene>
<dbReference type="OrthoDB" id="416496at2759"/>